<dbReference type="CDD" id="cd04301">
    <property type="entry name" value="NAT_SF"/>
    <property type="match status" value="1"/>
</dbReference>
<evidence type="ECO:0000256" key="1">
    <source>
        <dbReference type="ARBA" id="ARBA00022679"/>
    </source>
</evidence>
<dbReference type="EMBL" id="SHKW01000001">
    <property type="protein sequence ID" value="RZU40985.1"/>
    <property type="molecule type" value="Genomic_DNA"/>
</dbReference>
<keyword evidence="2" id="KW-0012">Acyltransferase</keyword>
<organism evidence="4 5">
    <name type="scientific">Edaphobacter modestus</name>
    <dbReference type="NCBI Taxonomy" id="388466"/>
    <lineage>
        <taxon>Bacteria</taxon>
        <taxon>Pseudomonadati</taxon>
        <taxon>Acidobacteriota</taxon>
        <taxon>Terriglobia</taxon>
        <taxon>Terriglobales</taxon>
        <taxon>Acidobacteriaceae</taxon>
        <taxon>Edaphobacter</taxon>
    </lineage>
</organism>
<dbReference type="InterPro" id="IPR016181">
    <property type="entry name" value="Acyl_CoA_acyltransferase"/>
</dbReference>
<keyword evidence="1 4" id="KW-0808">Transferase</keyword>
<dbReference type="SUPFAM" id="SSF55729">
    <property type="entry name" value="Acyl-CoA N-acyltransferases (Nat)"/>
    <property type="match status" value="1"/>
</dbReference>
<evidence type="ECO:0000259" key="3">
    <source>
        <dbReference type="PROSITE" id="PS51186"/>
    </source>
</evidence>
<comment type="caution">
    <text evidence="4">The sequence shown here is derived from an EMBL/GenBank/DDBJ whole genome shotgun (WGS) entry which is preliminary data.</text>
</comment>
<dbReference type="InterPro" id="IPR050832">
    <property type="entry name" value="Bact_Acetyltransf"/>
</dbReference>
<evidence type="ECO:0000313" key="4">
    <source>
        <dbReference type="EMBL" id="RZU40985.1"/>
    </source>
</evidence>
<dbReference type="Proteomes" id="UP000292958">
    <property type="component" value="Unassembled WGS sequence"/>
</dbReference>
<dbReference type="Pfam" id="PF00583">
    <property type="entry name" value="Acetyltransf_1"/>
    <property type="match status" value="1"/>
</dbReference>
<dbReference type="OrthoDB" id="9796381at2"/>
<protein>
    <submittedName>
        <fullName evidence="4">Acetyltransferase (GNAT) family protein</fullName>
    </submittedName>
</protein>
<dbReference type="PANTHER" id="PTHR43877">
    <property type="entry name" value="AMINOALKYLPHOSPHONATE N-ACETYLTRANSFERASE-RELATED-RELATED"/>
    <property type="match status" value="1"/>
</dbReference>
<dbReference type="GO" id="GO:0016747">
    <property type="term" value="F:acyltransferase activity, transferring groups other than amino-acyl groups"/>
    <property type="evidence" value="ECO:0007669"/>
    <property type="project" value="InterPro"/>
</dbReference>
<evidence type="ECO:0000313" key="5">
    <source>
        <dbReference type="Proteomes" id="UP000292958"/>
    </source>
</evidence>
<evidence type="ECO:0000256" key="2">
    <source>
        <dbReference type="ARBA" id="ARBA00023315"/>
    </source>
</evidence>
<dbReference type="PROSITE" id="PS51186">
    <property type="entry name" value="GNAT"/>
    <property type="match status" value="1"/>
</dbReference>
<accession>A0A4Q7YVD6</accession>
<gene>
    <name evidence="4" type="ORF">BDD14_2476</name>
</gene>
<dbReference type="AlphaFoldDB" id="A0A4Q7YVD6"/>
<name>A0A4Q7YVD6_9BACT</name>
<proteinExistence type="predicted"/>
<dbReference type="InterPro" id="IPR000182">
    <property type="entry name" value="GNAT_dom"/>
</dbReference>
<sequence>MRTRLARKHDLSSLMRIVRRVVPLMHAEGNFQWDDKYPNEAVFLDDIERRRLCIAEIEEEVAGVVALTTDPEPDYTQADWDITQPAVVVHRLAVDPLFRGAGVAKALMLEAERVAVAQGIFLIRTDTNKQNQATQRLFPALGYRFAGEISLRMRPGLRFFCYEKQLPQP</sequence>
<keyword evidence="5" id="KW-1185">Reference proteome</keyword>
<dbReference type="PANTHER" id="PTHR43877:SF2">
    <property type="entry name" value="AMINOALKYLPHOSPHONATE N-ACETYLTRANSFERASE-RELATED"/>
    <property type="match status" value="1"/>
</dbReference>
<feature type="domain" description="N-acetyltransferase" evidence="3">
    <location>
        <begin position="1"/>
        <end position="167"/>
    </location>
</feature>
<reference evidence="4 5" key="1">
    <citation type="submission" date="2019-02" db="EMBL/GenBank/DDBJ databases">
        <title>Genomic Encyclopedia of Archaeal and Bacterial Type Strains, Phase II (KMG-II): from individual species to whole genera.</title>
        <authorList>
            <person name="Goeker M."/>
        </authorList>
    </citation>
    <scope>NUCLEOTIDE SEQUENCE [LARGE SCALE GENOMIC DNA]</scope>
    <source>
        <strain evidence="4 5">DSM 18101</strain>
    </source>
</reference>
<dbReference type="Gene3D" id="3.40.630.30">
    <property type="match status" value="1"/>
</dbReference>